<dbReference type="Gene3D" id="3.10.450.50">
    <property type="match status" value="1"/>
</dbReference>
<sequence>MYATAPHTRTPAQVLDTLVSATNAHDLDALVECFAADYELTDPVHPARSFTGAAQVRRNWETFFTAIPDIRLDVTQHCVTEGGFWLEAVQAGTRQDGVDLDGRMVFIAEVADGRIQRAHIYVAPVEPGGPDIDTVVRAMAGTLGRDAAGAAPTRGATS</sequence>
<evidence type="ECO:0000313" key="2">
    <source>
        <dbReference type="EMBL" id="EWT01906.1"/>
    </source>
</evidence>
<dbReference type="Proteomes" id="UP000019489">
    <property type="component" value="Unassembled WGS sequence"/>
</dbReference>
<dbReference type="STRING" id="1386089.N865_12740"/>
<dbReference type="PATRIC" id="fig|1386089.3.peg.1860"/>
<gene>
    <name evidence="2" type="ORF">N865_12740</name>
</gene>
<keyword evidence="3" id="KW-1185">Reference proteome</keyword>
<dbReference type="eggNOG" id="COG3631">
    <property type="taxonomic scope" value="Bacteria"/>
</dbReference>
<comment type="caution">
    <text evidence="2">The sequence shown here is derived from an EMBL/GenBank/DDBJ whole genome shotgun (WGS) entry which is preliminary data.</text>
</comment>
<reference evidence="2 3" key="1">
    <citation type="submission" date="2013-08" db="EMBL/GenBank/DDBJ databases">
        <title>Intrasporangium oryzae NRRL B-24470.</title>
        <authorList>
            <person name="Liu H."/>
            <person name="Wang G."/>
        </authorList>
    </citation>
    <scope>NUCLEOTIDE SEQUENCE [LARGE SCALE GENOMIC DNA]</scope>
    <source>
        <strain evidence="2 3">NRRL B-24470</strain>
    </source>
</reference>
<dbReference type="Pfam" id="PF12680">
    <property type="entry name" value="SnoaL_2"/>
    <property type="match status" value="1"/>
</dbReference>
<evidence type="ECO:0000259" key="1">
    <source>
        <dbReference type="Pfam" id="PF12680"/>
    </source>
</evidence>
<dbReference type="InterPro" id="IPR032710">
    <property type="entry name" value="NTF2-like_dom_sf"/>
</dbReference>
<dbReference type="RefSeq" id="WP_051510400.1">
    <property type="nucleotide sequence ID" value="NZ_AWSA01000016.1"/>
</dbReference>
<accession>W9G6T3</accession>
<protein>
    <recommendedName>
        <fullName evidence="1">SnoaL-like domain-containing protein</fullName>
    </recommendedName>
</protein>
<organism evidence="2 3">
    <name type="scientific">Intrasporangium oryzae NRRL B-24470</name>
    <dbReference type="NCBI Taxonomy" id="1386089"/>
    <lineage>
        <taxon>Bacteria</taxon>
        <taxon>Bacillati</taxon>
        <taxon>Actinomycetota</taxon>
        <taxon>Actinomycetes</taxon>
        <taxon>Micrococcales</taxon>
        <taxon>Intrasporangiaceae</taxon>
        <taxon>Intrasporangium</taxon>
    </lineage>
</organism>
<name>W9G6T3_9MICO</name>
<evidence type="ECO:0000313" key="3">
    <source>
        <dbReference type="Proteomes" id="UP000019489"/>
    </source>
</evidence>
<proteinExistence type="predicted"/>
<dbReference type="InterPro" id="IPR037401">
    <property type="entry name" value="SnoaL-like"/>
</dbReference>
<dbReference type="AlphaFoldDB" id="W9G6T3"/>
<dbReference type="EMBL" id="AWSA01000016">
    <property type="protein sequence ID" value="EWT01906.1"/>
    <property type="molecule type" value="Genomic_DNA"/>
</dbReference>
<dbReference type="SUPFAM" id="SSF54427">
    <property type="entry name" value="NTF2-like"/>
    <property type="match status" value="1"/>
</dbReference>
<feature type="domain" description="SnoaL-like" evidence="1">
    <location>
        <begin position="18"/>
        <end position="117"/>
    </location>
</feature>